<dbReference type="GO" id="GO:0030288">
    <property type="term" value="C:outer membrane-bounded periplasmic space"/>
    <property type="evidence" value="ECO:0007669"/>
    <property type="project" value="InterPro"/>
</dbReference>
<dbReference type="RefSeq" id="WP_131564563.1">
    <property type="nucleotide sequence ID" value="NZ_JAINFK010000001.1"/>
</dbReference>
<keyword evidence="6" id="KW-0862">Zinc</keyword>
<feature type="disulfide bond" evidence="8">
    <location>
        <begin position="204"/>
        <end position="255"/>
    </location>
</feature>
<dbReference type="OrthoDB" id="1467367at2"/>
<evidence type="ECO:0000256" key="4">
    <source>
        <dbReference type="ARBA" id="ARBA00022764"/>
    </source>
</evidence>
<keyword evidence="8" id="KW-1015">Disulfide bond</keyword>
<dbReference type="Proteomes" id="UP000291301">
    <property type="component" value="Unassembled WGS sequence"/>
</dbReference>
<dbReference type="Pfam" id="PF03411">
    <property type="entry name" value="Peptidase_M74"/>
    <property type="match status" value="1"/>
</dbReference>
<organism evidence="10 11">
    <name type="scientific">Oricola cellulosilytica</name>
    <dbReference type="NCBI Taxonomy" id="1429082"/>
    <lineage>
        <taxon>Bacteria</taxon>
        <taxon>Pseudomonadati</taxon>
        <taxon>Pseudomonadota</taxon>
        <taxon>Alphaproteobacteria</taxon>
        <taxon>Hyphomicrobiales</taxon>
        <taxon>Ahrensiaceae</taxon>
        <taxon>Oricola</taxon>
    </lineage>
</organism>
<dbReference type="PIRSF" id="PIRSF018455">
    <property type="entry name" value="MepA"/>
    <property type="match status" value="1"/>
</dbReference>
<proteinExistence type="predicted"/>
<evidence type="ECO:0000256" key="7">
    <source>
        <dbReference type="ARBA" id="ARBA00023049"/>
    </source>
</evidence>
<dbReference type="GO" id="GO:0006508">
    <property type="term" value="P:proteolysis"/>
    <property type="evidence" value="ECO:0007669"/>
    <property type="project" value="UniProtKB-KW"/>
</dbReference>
<comment type="caution">
    <text evidence="10">The sequence shown here is derived from an EMBL/GenBank/DDBJ whole genome shotgun (WGS) entry which is preliminary data.</text>
</comment>
<feature type="signal peptide" evidence="9">
    <location>
        <begin position="1"/>
        <end position="31"/>
    </location>
</feature>
<dbReference type="InterPro" id="IPR005073">
    <property type="entry name" value="Peptidase_M74"/>
</dbReference>
<evidence type="ECO:0000256" key="6">
    <source>
        <dbReference type="ARBA" id="ARBA00022833"/>
    </source>
</evidence>
<protein>
    <submittedName>
        <fullName evidence="10">Penicillin-insensitive murein endopeptidase</fullName>
    </submittedName>
</protein>
<keyword evidence="7" id="KW-0482">Metalloprotease</keyword>
<evidence type="ECO:0000256" key="3">
    <source>
        <dbReference type="ARBA" id="ARBA00022729"/>
    </source>
</evidence>
<accession>A0A4R0PG24</accession>
<dbReference type="InterPro" id="IPR009045">
    <property type="entry name" value="Zn_M74/Hedgehog-like"/>
</dbReference>
<dbReference type="AlphaFoldDB" id="A0A4R0PG24"/>
<dbReference type="GO" id="GO:0004252">
    <property type="term" value="F:serine-type endopeptidase activity"/>
    <property type="evidence" value="ECO:0007669"/>
    <property type="project" value="InterPro"/>
</dbReference>
<evidence type="ECO:0000313" key="10">
    <source>
        <dbReference type="EMBL" id="TCD16048.1"/>
    </source>
</evidence>
<sequence>MTFRPSAGHKRLRMFVLGAALVAVSAHGARAQTAAKELFGRTPLPTVSAPAAHGFYSKGCVAGAVAMPVDGPTWQAMRLERNRRWGHPDMIALLQKLSREAVQDGWPGLLVGDISQPRGGPMLSGHASHQVGLDADIWLTKMPDRRLTVSERANVSAVSMLKANSLHVDPEIWSPAHGRLIARAASYDEVERIFVHPGIKKAMCDRYGASRANDSWMRKIRPYYGHHYHFHVRIRCPSDSANCRPQNTTPPGNGCDGSLDWWFTSEPWAPKKPEPGAKPPKKREITLAQLPKACSAVLRGAAPADESLVTYDTGYKPDLARASAIPVAAVPATDSRLPVIIPVPSPRPD</sequence>
<evidence type="ECO:0000256" key="5">
    <source>
        <dbReference type="ARBA" id="ARBA00022801"/>
    </source>
</evidence>
<feature type="chain" id="PRO_5020595967" evidence="9">
    <location>
        <begin position="32"/>
        <end position="349"/>
    </location>
</feature>
<dbReference type="SUPFAM" id="SSF55166">
    <property type="entry name" value="Hedgehog/DD-peptidase"/>
    <property type="match status" value="1"/>
</dbReference>
<keyword evidence="4" id="KW-0574">Periplasm</keyword>
<evidence type="ECO:0000256" key="9">
    <source>
        <dbReference type="SAM" id="SignalP"/>
    </source>
</evidence>
<evidence type="ECO:0000313" key="11">
    <source>
        <dbReference type="Proteomes" id="UP000291301"/>
    </source>
</evidence>
<dbReference type="GO" id="GO:0008237">
    <property type="term" value="F:metallopeptidase activity"/>
    <property type="evidence" value="ECO:0007669"/>
    <property type="project" value="UniProtKB-KW"/>
</dbReference>
<keyword evidence="3 9" id="KW-0732">Signal</keyword>
<keyword evidence="2" id="KW-0479">Metal-binding</keyword>
<keyword evidence="1" id="KW-0645">Protease</keyword>
<name>A0A4R0PG24_9HYPH</name>
<keyword evidence="5" id="KW-0378">Hydrolase</keyword>
<keyword evidence="11" id="KW-1185">Reference proteome</keyword>
<evidence type="ECO:0000256" key="8">
    <source>
        <dbReference type="PIRSR" id="PIRSR018455-2"/>
    </source>
</evidence>
<dbReference type="EMBL" id="SJST01000001">
    <property type="protein sequence ID" value="TCD16048.1"/>
    <property type="molecule type" value="Genomic_DNA"/>
</dbReference>
<dbReference type="Gene3D" id="3.30.1380.10">
    <property type="match status" value="1"/>
</dbReference>
<feature type="disulfide bond" evidence="8">
    <location>
        <begin position="60"/>
        <end position="294"/>
    </location>
</feature>
<evidence type="ECO:0000256" key="2">
    <source>
        <dbReference type="ARBA" id="ARBA00022723"/>
    </source>
</evidence>
<reference evidence="10 11" key="1">
    <citation type="journal article" date="2015" name="Antonie Van Leeuwenhoek">
        <title>Oricola cellulosilytica gen. nov., sp. nov., a cellulose-degrading bacterium of the family Phyllobacteriaceae isolated from surface seashore water, and emended descriptions of Mesorhizobium loti and Phyllobacterium myrsinacearum.</title>
        <authorList>
            <person name="Hameed A."/>
            <person name="Shahina M."/>
            <person name="Lai W.A."/>
            <person name="Lin S.Y."/>
            <person name="Young L.S."/>
            <person name="Liu Y.C."/>
            <person name="Hsu Y.H."/>
            <person name="Young C.C."/>
        </authorList>
    </citation>
    <scope>NUCLEOTIDE SEQUENCE [LARGE SCALE GENOMIC DNA]</scope>
    <source>
        <strain evidence="10 11">KCTC 52183</strain>
    </source>
</reference>
<dbReference type="NCBIfam" id="NF006947">
    <property type="entry name" value="PRK09429.1"/>
    <property type="match status" value="1"/>
</dbReference>
<evidence type="ECO:0000256" key="1">
    <source>
        <dbReference type="ARBA" id="ARBA00022670"/>
    </source>
</evidence>
<gene>
    <name evidence="10" type="ORF">E0D97_00990</name>
</gene>
<dbReference type="GO" id="GO:0046872">
    <property type="term" value="F:metal ion binding"/>
    <property type="evidence" value="ECO:0007669"/>
    <property type="project" value="UniProtKB-KW"/>
</dbReference>
<feature type="disulfide bond" evidence="8">
    <location>
        <begin position="236"/>
        <end position="243"/>
    </location>
</feature>